<dbReference type="CDD" id="cd05252">
    <property type="entry name" value="CDP_GD_SDR_e"/>
    <property type="match status" value="1"/>
</dbReference>
<organism evidence="2 3">
    <name type="scientific">Mariprofundus ferrooxydans PV-1</name>
    <dbReference type="NCBI Taxonomy" id="314345"/>
    <lineage>
        <taxon>Bacteria</taxon>
        <taxon>Pseudomonadati</taxon>
        <taxon>Pseudomonadota</taxon>
        <taxon>Candidatius Mariprofundia</taxon>
        <taxon>Mariprofundales</taxon>
        <taxon>Mariprofundaceae</taxon>
        <taxon>Mariprofundus</taxon>
    </lineage>
</organism>
<dbReference type="PANTHER" id="PTHR43000">
    <property type="entry name" value="DTDP-D-GLUCOSE 4,6-DEHYDRATASE-RELATED"/>
    <property type="match status" value="1"/>
</dbReference>
<dbReference type="Proteomes" id="UP000005297">
    <property type="component" value="Unassembled WGS sequence"/>
</dbReference>
<dbReference type="STRING" id="314344.AL013_07885"/>
<feature type="domain" description="NAD(P)-binding" evidence="1">
    <location>
        <begin position="12"/>
        <end position="322"/>
    </location>
</feature>
<sequence>MTPEFWKGKRVFVTGHTGFKGSWLCLWLESLGAEVTGYALAPATSPSLFDAANVGDGMVSVIGDIRDRHGLTQAMQQARPEVVIHMAAQALVRYSYHHPVETYEVNVMGTVNLLEAVRGCDSVKSVLVITSDKCYENREREAGYREDEAMGGFDPYSNSKGCAELVVSAYRQSFFDEGNNVGLATARAGNVIGGGDWSADRLIPDMVRAFTAGESVVIRNPGAVRPWQHVFEALHGYLLLLEQMAVQPSVFSQPWNFGPADADARDVAWIVGQFVHTWGNAEWRVEPDAANLHEAHLLRLDCSKARRELNWEPKLQLEQAIAGIAEWYRSFYEGCDMRALSLEQLSEFQGRTD</sequence>
<dbReference type="InParanoid" id="Q0EYI9"/>
<dbReference type="Pfam" id="PF16363">
    <property type="entry name" value="GDP_Man_Dehyd"/>
    <property type="match status" value="1"/>
</dbReference>
<dbReference type="AlphaFoldDB" id="Q0EYI9"/>
<dbReference type="SUPFAM" id="SSF51735">
    <property type="entry name" value="NAD(P)-binding Rossmann-fold domains"/>
    <property type="match status" value="1"/>
</dbReference>
<dbReference type="Gene3D" id="3.40.50.720">
    <property type="entry name" value="NAD(P)-binding Rossmann-like Domain"/>
    <property type="match status" value="1"/>
</dbReference>
<dbReference type="eggNOG" id="COG0451">
    <property type="taxonomic scope" value="Bacteria"/>
</dbReference>
<evidence type="ECO:0000313" key="2">
    <source>
        <dbReference type="EMBL" id="EAU54378.1"/>
    </source>
</evidence>
<keyword evidence="3" id="KW-1185">Reference proteome</keyword>
<evidence type="ECO:0000313" key="3">
    <source>
        <dbReference type="Proteomes" id="UP000005297"/>
    </source>
</evidence>
<protein>
    <submittedName>
        <fullName evidence="2">CDP-glucose 4,6-dehydratase</fullName>
    </submittedName>
</protein>
<dbReference type="EMBL" id="AATS01000009">
    <property type="protein sequence ID" value="EAU54378.1"/>
    <property type="molecule type" value="Genomic_DNA"/>
</dbReference>
<dbReference type="InterPro" id="IPR016040">
    <property type="entry name" value="NAD(P)-bd_dom"/>
</dbReference>
<dbReference type="InterPro" id="IPR013445">
    <property type="entry name" value="CDP_4_6_deHydtase"/>
</dbReference>
<proteinExistence type="predicted"/>
<reference evidence="2 3" key="1">
    <citation type="submission" date="2006-09" db="EMBL/GenBank/DDBJ databases">
        <authorList>
            <person name="Emerson D."/>
            <person name="Ferriera S."/>
            <person name="Johnson J."/>
            <person name="Kravitz S."/>
            <person name="Halpern A."/>
            <person name="Remington K."/>
            <person name="Beeson K."/>
            <person name="Tran B."/>
            <person name="Rogers Y.-H."/>
            <person name="Friedman R."/>
            <person name="Venter J.C."/>
        </authorList>
    </citation>
    <scope>NUCLEOTIDE SEQUENCE [LARGE SCALE GENOMIC DNA]</scope>
    <source>
        <strain evidence="2 3">PV-1</strain>
    </source>
</reference>
<evidence type="ECO:0000259" key="1">
    <source>
        <dbReference type="Pfam" id="PF16363"/>
    </source>
</evidence>
<dbReference type="Gene3D" id="3.90.25.10">
    <property type="entry name" value="UDP-galactose 4-epimerase, domain 1"/>
    <property type="match status" value="1"/>
</dbReference>
<gene>
    <name evidence="2" type="ORF">SPV1_00325</name>
</gene>
<name>Q0EYI9_9PROT</name>
<dbReference type="RefSeq" id="WP_009851832.1">
    <property type="nucleotide sequence ID" value="NZ_DS022296.1"/>
</dbReference>
<dbReference type="InterPro" id="IPR036291">
    <property type="entry name" value="NAD(P)-bd_dom_sf"/>
</dbReference>
<dbReference type="OrthoDB" id="5289052at2"/>
<dbReference type="HOGENOM" id="CLU_007383_1_7_0"/>
<accession>Q0EYI9</accession>
<comment type="caution">
    <text evidence="2">The sequence shown here is derived from an EMBL/GenBank/DDBJ whole genome shotgun (WGS) entry which is preliminary data.</text>
</comment>
<dbReference type="NCBIfam" id="TIGR02622">
    <property type="entry name" value="CDP_4_6_dhtase"/>
    <property type="match status" value="1"/>
</dbReference>